<feature type="compositionally biased region" description="Pro residues" evidence="1">
    <location>
        <begin position="382"/>
        <end position="397"/>
    </location>
</feature>
<dbReference type="Proteomes" id="UP001165090">
    <property type="component" value="Unassembled WGS sequence"/>
</dbReference>
<feature type="signal peptide" evidence="2">
    <location>
        <begin position="1"/>
        <end position="20"/>
    </location>
</feature>
<name>A0ABQ5SI05_9CHLO</name>
<feature type="compositionally biased region" description="Basic residues" evidence="1">
    <location>
        <begin position="414"/>
        <end position="434"/>
    </location>
</feature>
<feature type="chain" id="PRO_5045041022" description="ThuA-like domain-containing protein" evidence="2">
    <location>
        <begin position="21"/>
        <end position="434"/>
    </location>
</feature>
<proteinExistence type="predicted"/>
<comment type="caution">
    <text evidence="3">The sequence shown here is derived from an EMBL/GenBank/DDBJ whole genome shotgun (WGS) entry which is preliminary data.</text>
</comment>
<keyword evidence="4" id="KW-1185">Reference proteome</keyword>
<evidence type="ECO:0000256" key="1">
    <source>
        <dbReference type="SAM" id="MobiDB-lite"/>
    </source>
</evidence>
<evidence type="ECO:0008006" key="5">
    <source>
        <dbReference type="Google" id="ProtNLM"/>
    </source>
</evidence>
<gene>
    <name evidence="3" type="ORF">VaNZ11_014240</name>
</gene>
<feature type="compositionally biased region" description="Low complexity" evidence="1">
    <location>
        <begin position="398"/>
        <end position="413"/>
    </location>
</feature>
<protein>
    <recommendedName>
        <fullName evidence="5">ThuA-like domain-containing protein</fullName>
    </recommendedName>
</protein>
<evidence type="ECO:0000313" key="3">
    <source>
        <dbReference type="EMBL" id="GLI69582.1"/>
    </source>
</evidence>
<sequence>MLQCVSIASILLGMAVRSVALRTATTVTVYSSTTSGFLDQTWDPNGSGNLQIQLRQIGINVAVVKDGQPEVFSSSTDRPVAFLIPAGSGDNTFTEAEDVGALSMYAKSGGLVIVHGSMRHQDATPNLVAAILEYEGAWQHCELITDSTRQAIGSASRSSFAERFLNVRWPRTLEDASYMQVHSWCKHEDPDAVSYPLYTLGGNSMKVVVQAFSKVGSPGAVLWLGYSWQDGPQEGWGSMIREVINAFATGLYKPPADASAMENYPLRLDAVMDAVTTLVEETSDVIRRLLYGVMLPYSSGHYIPGGYYGGYFGGYYGSYFSGYYGGLYGGYYSGAPHSLAPMYLQQSDQLISQLEFPAPHTAQQLPAPATLRGSQTTIPAIQPFPSPSAPSSPPPAPHSQSESQAPQFSSAKWSRSRPKRKRSPRLYNRRLVRS</sequence>
<dbReference type="EMBL" id="BSDZ01000086">
    <property type="protein sequence ID" value="GLI69582.1"/>
    <property type="molecule type" value="Genomic_DNA"/>
</dbReference>
<feature type="region of interest" description="Disordered" evidence="1">
    <location>
        <begin position="377"/>
        <end position="434"/>
    </location>
</feature>
<organism evidence="3 4">
    <name type="scientific">Volvox africanus</name>
    <dbReference type="NCBI Taxonomy" id="51714"/>
    <lineage>
        <taxon>Eukaryota</taxon>
        <taxon>Viridiplantae</taxon>
        <taxon>Chlorophyta</taxon>
        <taxon>core chlorophytes</taxon>
        <taxon>Chlorophyceae</taxon>
        <taxon>CS clade</taxon>
        <taxon>Chlamydomonadales</taxon>
        <taxon>Volvocaceae</taxon>
        <taxon>Volvox</taxon>
    </lineage>
</organism>
<evidence type="ECO:0000256" key="2">
    <source>
        <dbReference type="SAM" id="SignalP"/>
    </source>
</evidence>
<keyword evidence="2" id="KW-0732">Signal</keyword>
<reference evidence="3 4" key="1">
    <citation type="journal article" date="2023" name="IScience">
        <title>Expanded male sex-determining region conserved during the evolution of homothallism in the green alga Volvox.</title>
        <authorList>
            <person name="Yamamoto K."/>
            <person name="Matsuzaki R."/>
            <person name="Mahakham W."/>
            <person name="Heman W."/>
            <person name="Sekimoto H."/>
            <person name="Kawachi M."/>
            <person name="Minakuchi Y."/>
            <person name="Toyoda A."/>
            <person name="Nozaki H."/>
        </authorList>
    </citation>
    <scope>NUCLEOTIDE SEQUENCE [LARGE SCALE GENOMIC DNA]</scope>
    <source>
        <strain evidence="3 4">NIES-4468</strain>
    </source>
</reference>
<accession>A0ABQ5SI05</accession>
<evidence type="ECO:0000313" key="4">
    <source>
        <dbReference type="Proteomes" id="UP001165090"/>
    </source>
</evidence>